<organism evidence="2 3">
    <name type="scientific">Nannochloropsis gaditana</name>
    <dbReference type="NCBI Taxonomy" id="72520"/>
    <lineage>
        <taxon>Eukaryota</taxon>
        <taxon>Sar</taxon>
        <taxon>Stramenopiles</taxon>
        <taxon>Ochrophyta</taxon>
        <taxon>Eustigmatophyceae</taxon>
        <taxon>Eustigmatales</taxon>
        <taxon>Monodopsidaceae</taxon>
        <taxon>Nannochloropsis</taxon>
    </lineage>
</organism>
<feature type="compositionally biased region" description="Pro residues" evidence="1">
    <location>
        <begin position="45"/>
        <end position="55"/>
    </location>
</feature>
<evidence type="ECO:0000313" key="2">
    <source>
        <dbReference type="EMBL" id="EWM22923.1"/>
    </source>
</evidence>
<proteinExistence type="predicted"/>
<protein>
    <submittedName>
        <fullName evidence="2">Uncharacterized protein</fullName>
    </submittedName>
</protein>
<comment type="caution">
    <text evidence="2">The sequence shown here is derived from an EMBL/GenBank/DDBJ whole genome shotgun (WGS) entry which is preliminary data.</text>
</comment>
<dbReference type="Proteomes" id="UP000019335">
    <property type="component" value="Chromosome 19"/>
</dbReference>
<feature type="region of interest" description="Disordered" evidence="1">
    <location>
        <begin position="1"/>
        <end position="68"/>
    </location>
</feature>
<dbReference type="EMBL" id="AZIL01001997">
    <property type="protein sequence ID" value="EWM22923.1"/>
    <property type="molecule type" value="Genomic_DNA"/>
</dbReference>
<sequence length="68" mass="7497">MRKAPRRKSGLIDFYTRGQTPYPSHPTSTSSAWPKASLPSRIGFPPSPPPPPPPLTCLRGTWKASPWV</sequence>
<gene>
    <name evidence="2" type="ORF">Naga_101809g1</name>
</gene>
<accession>W7THC2</accession>
<name>W7THC2_9STRA</name>
<evidence type="ECO:0000313" key="3">
    <source>
        <dbReference type="Proteomes" id="UP000019335"/>
    </source>
</evidence>
<evidence type="ECO:0000256" key="1">
    <source>
        <dbReference type="SAM" id="MobiDB-lite"/>
    </source>
</evidence>
<dbReference type="AlphaFoldDB" id="W7THC2"/>
<feature type="compositionally biased region" description="Low complexity" evidence="1">
    <location>
        <begin position="20"/>
        <end position="31"/>
    </location>
</feature>
<keyword evidence="3" id="KW-1185">Reference proteome</keyword>
<reference evidence="2 3" key="1">
    <citation type="journal article" date="2014" name="Mol. Plant">
        <title>Chromosome Scale Genome Assembly and Transcriptome Profiling of Nannochloropsis gaditana in Nitrogen Depletion.</title>
        <authorList>
            <person name="Corteggiani Carpinelli E."/>
            <person name="Telatin A."/>
            <person name="Vitulo N."/>
            <person name="Forcato C."/>
            <person name="D'Angelo M."/>
            <person name="Schiavon R."/>
            <person name="Vezzi A."/>
            <person name="Giacometti G.M."/>
            <person name="Morosinotto T."/>
            <person name="Valle G."/>
        </authorList>
    </citation>
    <scope>NUCLEOTIDE SEQUENCE [LARGE SCALE GENOMIC DNA]</scope>
    <source>
        <strain evidence="2 3">B-31</strain>
    </source>
</reference>